<comment type="caution">
    <text evidence="1">The sequence shown here is derived from an EMBL/GenBank/DDBJ whole genome shotgun (WGS) entry which is preliminary data.</text>
</comment>
<evidence type="ECO:0000313" key="2">
    <source>
        <dbReference type="Proteomes" id="UP000277256"/>
    </source>
</evidence>
<dbReference type="Proteomes" id="UP000277256">
    <property type="component" value="Unassembled WGS sequence"/>
</dbReference>
<dbReference type="Pfam" id="PF08922">
    <property type="entry name" value="DUF1905"/>
    <property type="match status" value="1"/>
</dbReference>
<name>A0A426UXH8_9ACTN</name>
<dbReference type="Gene3D" id="2.40.30.100">
    <property type="entry name" value="AF2212/PG0164-like"/>
    <property type="match status" value="1"/>
</dbReference>
<accession>A0A426UXH8</accession>
<gene>
    <name evidence="1" type="ORF">EIW28_11145</name>
</gene>
<evidence type="ECO:0000313" key="1">
    <source>
        <dbReference type="EMBL" id="RRR99277.1"/>
    </source>
</evidence>
<proteinExistence type="predicted"/>
<dbReference type="AlphaFoldDB" id="A0A426UXH8"/>
<dbReference type="InterPro" id="IPR015018">
    <property type="entry name" value="DUF1905"/>
</dbReference>
<dbReference type="EMBL" id="RSEB01000003">
    <property type="protein sequence ID" value="RRR99277.1"/>
    <property type="molecule type" value="Genomic_DNA"/>
</dbReference>
<keyword evidence="2" id="KW-1185">Reference proteome</keyword>
<organism evidence="1 2">
    <name type="scientific">Glycomyces terrestris</name>
    <dbReference type="NCBI Taxonomy" id="2493553"/>
    <lineage>
        <taxon>Bacteria</taxon>
        <taxon>Bacillati</taxon>
        <taxon>Actinomycetota</taxon>
        <taxon>Actinomycetes</taxon>
        <taxon>Glycomycetales</taxon>
        <taxon>Glycomycetaceae</taxon>
        <taxon>Glycomyces</taxon>
    </lineage>
</organism>
<dbReference type="OrthoDB" id="9808666at2"/>
<dbReference type="RefSeq" id="WP_125247791.1">
    <property type="nucleotide sequence ID" value="NZ_RSEB01000003.1"/>
</dbReference>
<protein>
    <submittedName>
        <fullName evidence="1">DUF1905 domain-containing protein</fullName>
    </submittedName>
</protein>
<dbReference type="InterPro" id="IPR037079">
    <property type="entry name" value="AF2212/PG0164-like_sf"/>
</dbReference>
<dbReference type="SUPFAM" id="SSF141694">
    <property type="entry name" value="AF2212/PG0164-like"/>
    <property type="match status" value="1"/>
</dbReference>
<sequence length="97" mass="10725">MELEFSGEVWHWRGPAPWYFVTVPEDGCRELAAASAVVSYGWGMVPVTARMGGVSWETSLWPKDGRYIVPLKAAVRRRAGGVDEGDTVTVRLSVEID</sequence>
<reference evidence="1 2" key="1">
    <citation type="submission" date="2018-12" db="EMBL/GenBank/DDBJ databases">
        <title>Glycomyces sp. YIM 121974 draft genome.</title>
        <authorList>
            <person name="Li Q."/>
        </authorList>
    </citation>
    <scope>NUCLEOTIDE SEQUENCE [LARGE SCALE GENOMIC DNA]</scope>
    <source>
        <strain evidence="1 2">YIM 121974</strain>
    </source>
</reference>